<dbReference type="InterPro" id="IPR011990">
    <property type="entry name" value="TPR-like_helical_dom_sf"/>
</dbReference>
<keyword evidence="1" id="KW-1133">Transmembrane helix</keyword>
<dbReference type="AlphaFoldDB" id="A0A1G9R8V0"/>
<protein>
    <submittedName>
        <fullName evidence="3">Tetratricopeptide repeat-containing protein</fullName>
    </submittedName>
</protein>
<feature type="chain" id="PRO_5010175973" evidence="2">
    <location>
        <begin position="25"/>
        <end position="496"/>
    </location>
</feature>
<gene>
    <name evidence="3" type="ORF">SAMN05421820_103165</name>
</gene>
<accession>A0A1G9R8V0</accession>
<dbReference type="Gene3D" id="1.25.40.10">
    <property type="entry name" value="Tetratricopeptide repeat domain"/>
    <property type="match status" value="1"/>
</dbReference>
<dbReference type="OrthoDB" id="732044at2"/>
<evidence type="ECO:0000313" key="4">
    <source>
        <dbReference type="Proteomes" id="UP000183200"/>
    </source>
</evidence>
<keyword evidence="4" id="KW-1185">Reference proteome</keyword>
<sequence length="496" mass="57259">MTTRTLKTLISLLFSLFFSLNLFADEGLSEKVKKLPHLPEAAAQELLYQLTQSYILKATDTTHISSDKKTLLTALAASNISDKKAFAYEIEGVAAKKLGNLDLAKHFILLALKKTSEGKPQLPRLLRMLAFIETDLENYMGAMETYLMVGKIFRKNHDTTLLVFNYNNIADLYIKNNLYDEAINALNEATALSLKQTKTFIPKTIYQNKAITYFYLQNLDSLQFYTQKVLKGEKGSPQYAIMKQRFRCMELLLKKDPTAIDSIKLVLKNFGNEDHYLTIIYLARAYLLFDKTSEAKELTFKLLASPNLKDPGYTRSILYELLGDAYQQEKNFKLSSSYYEKGLRQSFLNSKNIMKTGSILTFLKYDEIKNKYVIAEENLKARKNQFILSGIIAAMIIITLVLLYRSVRMKKKYNELMYSELNREISFINSHEVRRYLSNIKGIIMVIRMSKNKKKTYTELEEALFDSAENLDNSIKNIAIKLHDHTESTYQHTREH</sequence>
<feature type="transmembrane region" description="Helical" evidence="1">
    <location>
        <begin position="386"/>
        <end position="404"/>
    </location>
</feature>
<feature type="signal peptide" evidence="2">
    <location>
        <begin position="1"/>
        <end position="24"/>
    </location>
</feature>
<proteinExistence type="predicted"/>
<evidence type="ECO:0000313" key="3">
    <source>
        <dbReference type="EMBL" id="SDM19653.1"/>
    </source>
</evidence>
<evidence type="ECO:0000256" key="2">
    <source>
        <dbReference type="SAM" id="SignalP"/>
    </source>
</evidence>
<name>A0A1G9R8V0_9SPHI</name>
<organism evidence="3 4">
    <name type="scientific">Pedobacter steynii</name>
    <dbReference type="NCBI Taxonomy" id="430522"/>
    <lineage>
        <taxon>Bacteria</taxon>
        <taxon>Pseudomonadati</taxon>
        <taxon>Bacteroidota</taxon>
        <taxon>Sphingobacteriia</taxon>
        <taxon>Sphingobacteriales</taxon>
        <taxon>Sphingobacteriaceae</taxon>
        <taxon>Pedobacter</taxon>
    </lineage>
</organism>
<dbReference type="EMBL" id="FNGY01000003">
    <property type="protein sequence ID" value="SDM19653.1"/>
    <property type="molecule type" value="Genomic_DNA"/>
</dbReference>
<keyword evidence="1" id="KW-0472">Membrane</keyword>
<dbReference type="Pfam" id="PF13181">
    <property type="entry name" value="TPR_8"/>
    <property type="match status" value="2"/>
</dbReference>
<dbReference type="InterPro" id="IPR019734">
    <property type="entry name" value="TPR_rpt"/>
</dbReference>
<dbReference type="SUPFAM" id="SSF48452">
    <property type="entry name" value="TPR-like"/>
    <property type="match status" value="1"/>
</dbReference>
<evidence type="ECO:0000256" key="1">
    <source>
        <dbReference type="SAM" id="Phobius"/>
    </source>
</evidence>
<keyword evidence="2" id="KW-0732">Signal</keyword>
<dbReference type="SUPFAM" id="SSF81901">
    <property type="entry name" value="HCP-like"/>
    <property type="match status" value="1"/>
</dbReference>
<reference evidence="4" key="1">
    <citation type="submission" date="2016-10" db="EMBL/GenBank/DDBJ databases">
        <authorList>
            <person name="Varghese N."/>
            <person name="Submissions S."/>
        </authorList>
    </citation>
    <scope>NUCLEOTIDE SEQUENCE [LARGE SCALE GENOMIC DNA]</scope>
    <source>
        <strain evidence="4">DSM 19110</strain>
    </source>
</reference>
<dbReference type="Proteomes" id="UP000183200">
    <property type="component" value="Unassembled WGS sequence"/>
</dbReference>
<dbReference type="RefSeq" id="WP_074605835.1">
    <property type="nucleotide sequence ID" value="NZ_FNGY01000003.1"/>
</dbReference>
<keyword evidence="1" id="KW-0812">Transmembrane</keyword>